<evidence type="ECO:0000256" key="6">
    <source>
        <dbReference type="ARBA" id="ARBA00022884"/>
    </source>
</evidence>
<evidence type="ECO:0000256" key="3">
    <source>
        <dbReference type="ARBA" id="ARBA00022722"/>
    </source>
</evidence>
<evidence type="ECO:0000256" key="4">
    <source>
        <dbReference type="ARBA" id="ARBA00022759"/>
    </source>
</evidence>
<keyword evidence="5 7" id="KW-0378">Hydrolase</keyword>
<dbReference type="Pfam" id="PF00825">
    <property type="entry name" value="Ribonuclease_P"/>
    <property type="match status" value="1"/>
</dbReference>
<dbReference type="RefSeq" id="WP_189043782.1">
    <property type="nucleotide sequence ID" value="NZ_BMJQ01000003.1"/>
</dbReference>
<sequence>MPRTLGRMRERKDFLRVAGERRKWVAPSLILQVAPSDAPEVAGPHAEGRRIGFTASKKVGNAVARNRAKRRLRAAARALVAEHGLAAHDFVLIARQETGTIRYAQLLAELEKALRRLKVWRDGPTAAPGA</sequence>
<dbReference type="GO" id="GO:0001682">
    <property type="term" value="P:tRNA 5'-leader removal"/>
    <property type="evidence" value="ECO:0007669"/>
    <property type="project" value="UniProtKB-UniRule"/>
</dbReference>
<evidence type="ECO:0000256" key="5">
    <source>
        <dbReference type="ARBA" id="ARBA00022801"/>
    </source>
</evidence>
<dbReference type="GO" id="GO:0042781">
    <property type="term" value="F:3'-tRNA processing endoribonuclease activity"/>
    <property type="evidence" value="ECO:0007669"/>
    <property type="project" value="TreeGrafter"/>
</dbReference>
<name>A0A8J2YRA2_9PROT</name>
<dbReference type="EMBL" id="BMJQ01000003">
    <property type="protein sequence ID" value="GGF08883.1"/>
    <property type="molecule type" value="Genomic_DNA"/>
</dbReference>
<comment type="catalytic activity">
    <reaction evidence="7">
        <text>Endonucleolytic cleavage of RNA, removing 5'-extranucleotides from tRNA precursor.</text>
        <dbReference type="EC" id="3.1.26.5"/>
    </reaction>
</comment>
<dbReference type="GO" id="GO:0004526">
    <property type="term" value="F:ribonuclease P activity"/>
    <property type="evidence" value="ECO:0007669"/>
    <property type="project" value="UniProtKB-UniRule"/>
</dbReference>
<comment type="similarity">
    <text evidence="7">Belongs to the RnpA family.</text>
</comment>
<protein>
    <recommendedName>
        <fullName evidence="7 8">Ribonuclease P protein component</fullName>
        <shortName evidence="7">RNase P protein</shortName>
        <shortName evidence="7">RNaseP protein</shortName>
        <ecNumber evidence="7 8">3.1.26.5</ecNumber>
    </recommendedName>
    <alternativeName>
        <fullName evidence="7">Protein C5</fullName>
    </alternativeName>
</protein>
<dbReference type="InterPro" id="IPR020539">
    <property type="entry name" value="RNase_P_CS"/>
</dbReference>
<dbReference type="GO" id="GO:0030677">
    <property type="term" value="C:ribonuclease P complex"/>
    <property type="evidence" value="ECO:0007669"/>
    <property type="project" value="TreeGrafter"/>
</dbReference>
<evidence type="ECO:0000256" key="8">
    <source>
        <dbReference type="NCBIfam" id="TIGR00188"/>
    </source>
</evidence>
<accession>A0A8J2YRA2</accession>
<dbReference type="EC" id="3.1.26.5" evidence="7 8"/>
<reference evidence="9" key="1">
    <citation type="journal article" date="2014" name="Int. J. Syst. Evol. Microbiol.">
        <title>Complete genome sequence of Corynebacterium casei LMG S-19264T (=DSM 44701T), isolated from a smear-ripened cheese.</title>
        <authorList>
            <consortium name="US DOE Joint Genome Institute (JGI-PGF)"/>
            <person name="Walter F."/>
            <person name="Albersmeier A."/>
            <person name="Kalinowski J."/>
            <person name="Ruckert C."/>
        </authorList>
    </citation>
    <scope>NUCLEOTIDE SEQUENCE</scope>
    <source>
        <strain evidence="9">CGMCC 1.15725</strain>
    </source>
</reference>
<evidence type="ECO:0000256" key="2">
    <source>
        <dbReference type="ARBA" id="ARBA00022694"/>
    </source>
</evidence>
<dbReference type="InterPro" id="IPR000100">
    <property type="entry name" value="RNase_P"/>
</dbReference>
<keyword evidence="2 7" id="KW-0819">tRNA processing</keyword>
<comment type="subunit">
    <text evidence="7">Consists of a catalytic RNA component (M1 or rnpB) and a protein subunit.</text>
</comment>
<dbReference type="PANTHER" id="PTHR33992:SF1">
    <property type="entry name" value="RIBONUCLEASE P PROTEIN COMPONENT"/>
    <property type="match status" value="1"/>
</dbReference>
<evidence type="ECO:0000313" key="9">
    <source>
        <dbReference type="EMBL" id="GGF08883.1"/>
    </source>
</evidence>
<dbReference type="AlphaFoldDB" id="A0A8J2YRA2"/>
<dbReference type="InterPro" id="IPR014721">
    <property type="entry name" value="Ribsml_uS5_D2-typ_fold_subgr"/>
</dbReference>
<keyword evidence="6 7" id="KW-0694">RNA-binding</keyword>
<dbReference type="GO" id="GO:0000049">
    <property type="term" value="F:tRNA binding"/>
    <property type="evidence" value="ECO:0007669"/>
    <property type="project" value="UniProtKB-UniRule"/>
</dbReference>
<dbReference type="NCBIfam" id="TIGR00188">
    <property type="entry name" value="rnpA"/>
    <property type="match status" value="1"/>
</dbReference>
<dbReference type="Gene3D" id="3.30.230.10">
    <property type="match status" value="1"/>
</dbReference>
<gene>
    <name evidence="7" type="primary">rnpA</name>
    <name evidence="9" type="ORF">GCM10011611_12930</name>
</gene>
<proteinExistence type="inferred from homology"/>
<dbReference type="Proteomes" id="UP000646365">
    <property type="component" value="Unassembled WGS sequence"/>
</dbReference>
<keyword evidence="4 7" id="KW-0255">Endonuclease</keyword>
<comment type="function">
    <text evidence="1 7">RNaseP catalyzes the removal of the 5'-leader sequence from pre-tRNA to produce the mature 5'-terminus. It can also cleave other RNA substrates such as 4.5S RNA. The protein component plays an auxiliary but essential role in vivo by binding to the 5'-leader sequence and broadening the substrate specificity of the ribozyme.</text>
</comment>
<evidence type="ECO:0000313" key="10">
    <source>
        <dbReference type="Proteomes" id="UP000646365"/>
    </source>
</evidence>
<dbReference type="PROSITE" id="PS00648">
    <property type="entry name" value="RIBONUCLEASE_P"/>
    <property type="match status" value="1"/>
</dbReference>
<reference evidence="9" key="2">
    <citation type="submission" date="2020-09" db="EMBL/GenBank/DDBJ databases">
        <authorList>
            <person name="Sun Q."/>
            <person name="Zhou Y."/>
        </authorList>
    </citation>
    <scope>NUCLEOTIDE SEQUENCE</scope>
    <source>
        <strain evidence="9">CGMCC 1.15725</strain>
    </source>
</reference>
<comment type="caution">
    <text evidence="9">The sequence shown here is derived from an EMBL/GenBank/DDBJ whole genome shotgun (WGS) entry which is preliminary data.</text>
</comment>
<dbReference type="InterPro" id="IPR020568">
    <property type="entry name" value="Ribosomal_Su5_D2-typ_SF"/>
</dbReference>
<dbReference type="SUPFAM" id="SSF54211">
    <property type="entry name" value="Ribosomal protein S5 domain 2-like"/>
    <property type="match status" value="1"/>
</dbReference>
<dbReference type="PANTHER" id="PTHR33992">
    <property type="entry name" value="RIBONUCLEASE P PROTEIN COMPONENT"/>
    <property type="match status" value="1"/>
</dbReference>
<evidence type="ECO:0000256" key="7">
    <source>
        <dbReference type="HAMAP-Rule" id="MF_00227"/>
    </source>
</evidence>
<dbReference type="HAMAP" id="MF_00227">
    <property type="entry name" value="RNase_P"/>
    <property type="match status" value="1"/>
</dbReference>
<keyword evidence="10" id="KW-1185">Reference proteome</keyword>
<keyword evidence="3 7" id="KW-0540">Nuclease</keyword>
<evidence type="ECO:0000256" key="1">
    <source>
        <dbReference type="ARBA" id="ARBA00002663"/>
    </source>
</evidence>
<organism evidence="9 10">
    <name type="scientific">Aliidongia dinghuensis</name>
    <dbReference type="NCBI Taxonomy" id="1867774"/>
    <lineage>
        <taxon>Bacteria</taxon>
        <taxon>Pseudomonadati</taxon>
        <taxon>Pseudomonadota</taxon>
        <taxon>Alphaproteobacteria</taxon>
        <taxon>Rhodospirillales</taxon>
        <taxon>Dongiaceae</taxon>
        <taxon>Aliidongia</taxon>
    </lineage>
</organism>